<accession>A0A1J4JST6</accession>
<dbReference type="Gene3D" id="2.130.10.10">
    <property type="entry name" value="YVTN repeat-like/Quinoprotein amine dehydrogenase"/>
    <property type="match status" value="1"/>
</dbReference>
<dbReference type="SUPFAM" id="SSF48371">
    <property type="entry name" value="ARM repeat"/>
    <property type="match status" value="1"/>
</dbReference>
<proteinExistence type="predicted"/>
<dbReference type="InterPro" id="IPR016024">
    <property type="entry name" value="ARM-type_fold"/>
</dbReference>
<dbReference type="Proteomes" id="UP000179807">
    <property type="component" value="Unassembled WGS sequence"/>
</dbReference>
<dbReference type="PROSITE" id="PS50197">
    <property type="entry name" value="BEACH"/>
    <property type="match status" value="1"/>
</dbReference>
<dbReference type="InterPro" id="IPR015943">
    <property type="entry name" value="WD40/YVTN_repeat-like_dom_sf"/>
</dbReference>
<evidence type="ECO:0000259" key="3">
    <source>
        <dbReference type="PROSITE" id="PS50197"/>
    </source>
</evidence>
<feature type="domain" description="BEACH" evidence="3">
    <location>
        <begin position="2021"/>
        <end position="2316"/>
    </location>
</feature>
<dbReference type="InterPro" id="IPR050865">
    <property type="entry name" value="BEACH_Domain"/>
</dbReference>
<organism evidence="4 5">
    <name type="scientific">Tritrichomonas foetus</name>
    <dbReference type="NCBI Taxonomy" id="1144522"/>
    <lineage>
        <taxon>Eukaryota</taxon>
        <taxon>Metamonada</taxon>
        <taxon>Parabasalia</taxon>
        <taxon>Tritrichomonadida</taxon>
        <taxon>Tritrichomonadidae</taxon>
        <taxon>Tritrichomonas</taxon>
    </lineage>
</organism>
<dbReference type="PANTHER" id="PTHR13743:SF123">
    <property type="entry name" value="PROTEIN FAN"/>
    <property type="match status" value="1"/>
</dbReference>
<dbReference type="SMART" id="SM01026">
    <property type="entry name" value="Beach"/>
    <property type="match status" value="1"/>
</dbReference>
<dbReference type="InterPro" id="IPR000409">
    <property type="entry name" value="BEACH_dom"/>
</dbReference>
<keyword evidence="1" id="KW-0853">WD repeat</keyword>
<dbReference type="SUPFAM" id="SSF81837">
    <property type="entry name" value="BEACH domain"/>
    <property type="match status" value="1"/>
</dbReference>
<evidence type="ECO:0000256" key="2">
    <source>
        <dbReference type="SAM" id="MobiDB-lite"/>
    </source>
</evidence>
<reference evidence="4" key="1">
    <citation type="submission" date="2016-10" db="EMBL/GenBank/DDBJ databases">
        <authorList>
            <person name="Benchimol M."/>
            <person name="Almeida L.G."/>
            <person name="Vasconcelos A.T."/>
            <person name="Perreira-Neves A."/>
            <person name="Rosa I.A."/>
            <person name="Tasca T."/>
            <person name="Bogo M.R."/>
            <person name="de Souza W."/>
        </authorList>
    </citation>
    <scope>NUCLEOTIDE SEQUENCE [LARGE SCALE GENOMIC DNA]</scope>
    <source>
        <strain evidence="4">K</strain>
    </source>
</reference>
<dbReference type="VEuPathDB" id="TrichDB:TRFO_08001"/>
<dbReference type="GeneID" id="94828741"/>
<dbReference type="CDD" id="cd06071">
    <property type="entry name" value="Beach"/>
    <property type="match status" value="1"/>
</dbReference>
<dbReference type="PANTHER" id="PTHR13743">
    <property type="entry name" value="BEIGE/BEACH-RELATED"/>
    <property type="match status" value="1"/>
</dbReference>
<feature type="region of interest" description="Disordered" evidence="2">
    <location>
        <begin position="1632"/>
        <end position="1654"/>
    </location>
</feature>
<dbReference type="SUPFAM" id="SSF101908">
    <property type="entry name" value="Putative isomerase YbhE"/>
    <property type="match status" value="1"/>
</dbReference>
<protein>
    <recommendedName>
        <fullName evidence="3">BEACH domain-containing protein</fullName>
    </recommendedName>
</protein>
<dbReference type="EMBL" id="MLAK01000960">
    <property type="protein sequence ID" value="OHT00333.1"/>
    <property type="molecule type" value="Genomic_DNA"/>
</dbReference>
<name>A0A1J4JST6_9EUKA</name>
<dbReference type="OrthoDB" id="10644273at2759"/>
<evidence type="ECO:0000256" key="1">
    <source>
        <dbReference type="ARBA" id="ARBA00022574"/>
    </source>
</evidence>
<dbReference type="RefSeq" id="XP_068353469.1">
    <property type="nucleotide sequence ID" value="XM_068494037.1"/>
</dbReference>
<dbReference type="InterPro" id="IPR036372">
    <property type="entry name" value="BEACH_dom_sf"/>
</dbReference>
<keyword evidence="5" id="KW-1185">Reference proteome</keyword>
<dbReference type="Pfam" id="PF02138">
    <property type="entry name" value="Beach"/>
    <property type="match status" value="1"/>
</dbReference>
<dbReference type="Gene3D" id="1.10.1540.10">
    <property type="entry name" value="BEACH domain"/>
    <property type="match status" value="1"/>
</dbReference>
<gene>
    <name evidence="4" type="ORF">TRFO_08001</name>
</gene>
<comment type="caution">
    <text evidence="4">The sequence shown here is derived from an EMBL/GenBank/DDBJ whole genome shotgun (WGS) entry which is preliminary data.</text>
</comment>
<sequence>MSNDIITDTLVDTIQLLLTESQTADESTRCELILQTDSFFEKVINQISTKSPNYQTFLSTLHLLFACVNSNIRLFLTDTTHTLSLANLLFTLASSQFAADIAQECSMFIISLVFNNTCSDESARLFYPFLQTFFTSPIFQPSFEQSGGLHALWEILVNPQKERFCEIVFTEISQTIHLYFQNNGFDESVGFLSHVVISFKDVPTNNALRTFQFIFDLISNSKYDLLPTFIDEGGFKAFNQYIISHKDPSYLIIYQMFRQICVDFENRYEQNDNNSKNVNHTKIYKINPILNELLNLLLDKNITQEIRIEALKQLHSTLKHFEQSKMPFRSQDLYVLANSINENLEDAVTLLFSICSTLIKDYQFDIAEALPSFIRFFTFTYSMKNDISLLFDTIKHIGSSFLPFSPPFFASLTMKITPEEFYNLSMKYPTLLEILDLYYQDNVLDDHLAELFYQISPKLDDKTLHSAIFEKIINNEGNVNYMINFLQQQTNELQEIVFKQFSEIVCSNQHTRRFIHSINILEKINYETISPLSICDILIGLSGKSFNPDFDRFVLRFLKDKNFLKLPKSSIKKLTFGLYQDDSSTDGHLIFPSLLPYCDNFEIKTPFDMWLCGQYVVEPWLKETGKTIDKFPSIQNIAQRYLLPKHVPLFFDHPKLFSECCNDNFGMIQLFEFAKGLFNTMVSVKITEDTRSVAFWFTICSFPPEKMNIIRFYQFSLGLNRNSLILDDTIICDIVQNRWYHIVLTVNDKLTNCLAYIDNNFTCQSEVQPNDKFAPLNLHINFGESKLNPIQWYIGGSIRVYKSILDPKSIESLFMKGVAFSVKNDSPVETVISNALTFVDLFGNMRPSSKLSENSRPVVSFPFLKHLKQSYKGASCVYGLILKQLREDSTENSIYLLQALCNIQNLKLSGWTMGVFAVRMSSIFLLKPELFDLNILTTILNCFTSDEHDKILWNSILCFILDFGLFNSQHRQFIISKLFEFIAQFSTEKDTSQLISKFIFHVLCIFDENEQNKLDDVEFDTLVSLIHKLNPGSNEIANMILSSLDFHNSLMNPNFQYYTIFDMKPKEQPDQSNNDVSNSKRNSVNIDHYIEFDSKIYKALFDMLLSKLDESFMMYILLFIIPPTDSLTLIKKILSKITNISKNDRELMIYFCLKHSEMKEMWPVFISLITSSVNGEINSETKIENENIPIYLFFLSFLSINTLNNQNDKFWIKLWNQMYSFAMSCTYCITGEETSSKKMIAAITHLLSFGMTSKYKAVFPFCPSITKPEDICEIIIKNGFQYPNDPSTHSLRPNISFKPKFIDDVMNMIFKIIPKKIHLIPPNSNQSISTHRNMYNLDFIKLVIFKNKKGIHVNWHNFIPVPSFSYEDLEKSSIFHDVIGFAVKIGVNLLIQSKSNIDLNNCNTNDIYNPYASFTDPASISTSVMMNAANSNLTNQELDHFNSYIMNIFMNNELITPQHSLTIAKSFIYEILNFCILNKLYNRFLINFVCRRLTVGWFPLDDYVHVTILLLTLTHKCNEQFSRHILEILLFGFDNIPKNQLTSFLNIFITFSSIIFTPSNLNADWFTVLLFEKLHKYRDSNVELITTIIMAFLEKIKQIPEPTATSIKIGDSLVKLAVSTFDLKEINEDLNQQEINSDENENKKEINENNSPLTNDEDIIEKKTIEQLIQFHNTKYSACFRKNIIESLERDTERRDALTAFFYQSVNDILNKFNHYHIYSRSIASIIRHYDIRMLLFELDCFLGQRERVLTTHQFFDIQSSSTKTVSILSDPFSPTKRFENSPMIYELPPFPSPTKNITSVTPKLPDIHVDLSILPESFRSLLSLDYQTYEVLMLHSTKQINLAFCNHFDIDEDLLLSMLFSVMYARSKTEVSFYRNVSLLYGISPLPGVLFVDGKNLYFIEGLRLNETKTGAKFVHSNMNELIYTFYISYIIAGYFGQCSLFHGHPFIQMRRSHLIAAIPHLWLQHEIAIDVNFLLGWSFILIAENTDDYSQLSKSLNETVDSNLSPLPPQTNVPSPINNSRILKHSIKEITKMWSEGTISNNTYLLVLNRLGGRSFADFSQYYIFPWLISDFKTSDFSSIPLDSFRNLSLPMGQIGPVRSPRFQLFFETSGYFYGTHYMHLGVVLFYLIRCDPFSLFSIYFHKGWDHPSRIFSDISEAWLSAALVSQNDVKEVVPQVYMCPEFLVNTSNLPFHYTNEDTSKSTENNEIDVSNVNTAGWSNNVRDFTVINAREMESERVSSQINNWIDLIFGAKSRGEQAIEAKNVFPPLCYAESSKEGNQITSTDEVERNAAVASIINFGQVPRQLFKSIHPQKNKLQQNPHLLSDPSLLIHQKLASKEFRWPVNDIRILPNTILTAPFQSKIIFNKVVTVDSERGALCIDNTTIKKERRLSNVDNPSFPKERRFSNVNVSNVMPETKERRLSSFLLLNKDKKNVTINSPDSPTTTSTTSAATGIISSNSTSRFQITTQNTTSNRSAGSGCNKTSSIVFHSNFESDENLSSLRNENNLTSLFECSVSVDSFVVSPDGSLAALFQKEGSFCVYLLKYEKGEVKTGSLILRFQTLSSVTDAAISTTHFLIVAACGDKIERYDLGLVNELEAINVGFIVRKVIFDDHAALIIACGDDEISIFSVSGEKIITKKIDSAITSIAVANLELHIKDRYFVTGHSNGCVRFWTINFSNNDIICLKNARISENPISCVAISDDSLRVSAAVNDSYEMFCFDFYGSSADNLKKTLACECSTCSKNITDANTKVCYNCHRFFCKDCVPKEEKAPKLRYICAHCQAIRDFMTHDEQ</sequence>
<dbReference type="CDD" id="cd00065">
    <property type="entry name" value="FYVE_like_SF"/>
    <property type="match status" value="1"/>
</dbReference>
<evidence type="ECO:0000313" key="4">
    <source>
        <dbReference type="EMBL" id="OHT00333.1"/>
    </source>
</evidence>
<evidence type="ECO:0000313" key="5">
    <source>
        <dbReference type="Proteomes" id="UP000179807"/>
    </source>
</evidence>